<name>A0ABN3L4J5_STRLO</name>
<reference evidence="2 3" key="1">
    <citation type="journal article" date="2019" name="Int. J. Syst. Evol. Microbiol.">
        <title>The Global Catalogue of Microorganisms (GCM) 10K type strain sequencing project: providing services to taxonomists for standard genome sequencing and annotation.</title>
        <authorList>
            <consortium name="The Broad Institute Genomics Platform"/>
            <consortium name="The Broad Institute Genome Sequencing Center for Infectious Disease"/>
            <person name="Wu L."/>
            <person name="Ma J."/>
        </authorList>
    </citation>
    <scope>NUCLEOTIDE SEQUENCE [LARGE SCALE GENOMIC DNA]</scope>
    <source>
        <strain evidence="2 3">JCM 4395</strain>
    </source>
</reference>
<dbReference type="Proteomes" id="UP001501777">
    <property type="component" value="Unassembled WGS sequence"/>
</dbReference>
<proteinExistence type="predicted"/>
<evidence type="ECO:0000313" key="3">
    <source>
        <dbReference type="Proteomes" id="UP001501777"/>
    </source>
</evidence>
<dbReference type="Pfam" id="PF08044">
    <property type="entry name" value="DUF1707"/>
    <property type="match status" value="1"/>
</dbReference>
<comment type="caution">
    <text evidence="2">The sequence shown here is derived from an EMBL/GenBank/DDBJ whole genome shotgun (WGS) entry which is preliminary data.</text>
</comment>
<keyword evidence="3" id="KW-1185">Reference proteome</keyword>
<accession>A0ABN3L4J5</accession>
<feature type="domain" description="DUF1707" evidence="1">
    <location>
        <begin position="2"/>
        <end position="43"/>
    </location>
</feature>
<protein>
    <submittedName>
        <fullName evidence="2">DUF1707 domain-containing protein</fullName>
    </submittedName>
</protein>
<dbReference type="PANTHER" id="PTHR40763">
    <property type="entry name" value="MEMBRANE PROTEIN-RELATED"/>
    <property type="match status" value="1"/>
</dbReference>
<evidence type="ECO:0000313" key="2">
    <source>
        <dbReference type="EMBL" id="GAA2477688.1"/>
    </source>
</evidence>
<dbReference type="EMBL" id="BAAASG010000002">
    <property type="protein sequence ID" value="GAA2477688.1"/>
    <property type="molecule type" value="Genomic_DNA"/>
</dbReference>
<evidence type="ECO:0000259" key="1">
    <source>
        <dbReference type="Pfam" id="PF08044"/>
    </source>
</evidence>
<dbReference type="PANTHER" id="PTHR40763:SF5">
    <property type="entry name" value="MEMBRANE PROTEIN"/>
    <property type="match status" value="1"/>
</dbReference>
<organism evidence="2 3">
    <name type="scientific">Streptomyces longisporus</name>
    <dbReference type="NCBI Taxonomy" id="1948"/>
    <lineage>
        <taxon>Bacteria</taxon>
        <taxon>Bacillati</taxon>
        <taxon>Actinomycetota</taxon>
        <taxon>Actinomycetes</taxon>
        <taxon>Kitasatosporales</taxon>
        <taxon>Streptomycetaceae</taxon>
        <taxon>Streptomyces</taxon>
    </lineage>
</organism>
<sequence length="174" mass="19338">MVEIIRDAAAEGRLTPEELEQREQSALAARTLRDLATLTRDLPEQPKRAKSPVPAKDLVKIEKRIGSVEWVGPWVVPRRMEIKLTVGNAKIDFSDAVVTDDVLSIDVDLGIGGDLLLITRPGIVVVANEVIVRMGDLKVRPPEQDPNHPVDLRIEVTGRLRGGDFVVRYPRSLR</sequence>
<dbReference type="InterPro" id="IPR012551">
    <property type="entry name" value="DUF1707_SHOCT-like"/>
</dbReference>
<gene>
    <name evidence="2" type="ORF">GCM10010276_12460</name>
</gene>